<accession>A0A060T4J0</accession>
<dbReference type="SUPFAM" id="SSF57701">
    <property type="entry name" value="Zn2/Cys6 DNA-binding domain"/>
    <property type="match status" value="1"/>
</dbReference>
<dbReference type="AlphaFoldDB" id="A0A060T4J0"/>
<proteinExistence type="predicted"/>
<dbReference type="EMBL" id="HG937693">
    <property type="protein sequence ID" value="CDP35883.1"/>
    <property type="molecule type" value="Genomic_DNA"/>
</dbReference>
<protein>
    <submittedName>
        <fullName evidence="2">ARAD1C45628p</fullName>
    </submittedName>
</protein>
<evidence type="ECO:0000313" key="2">
    <source>
        <dbReference type="EMBL" id="CDP35883.1"/>
    </source>
</evidence>
<dbReference type="PROSITE" id="PS50048">
    <property type="entry name" value="ZN2_CY6_FUNGAL_2"/>
    <property type="match status" value="1"/>
</dbReference>
<organism evidence="2">
    <name type="scientific">Blastobotrys adeninivorans</name>
    <name type="common">Yeast</name>
    <name type="synonym">Arxula adeninivorans</name>
    <dbReference type="NCBI Taxonomy" id="409370"/>
    <lineage>
        <taxon>Eukaryota</taxon>
        <taxon>Fungi</taxon>
        <taxon>Dikarya</taxon>
        <taxon>Ascomycota</taxon>
        <taxon>Saccharomycotina</taxon>
        <taxon>Dipodascomycetes</taxon>
        <taxon>Dipodascales</taxon>
        <taxon>Trichomonascaceae</taxon>
        <taxon>Blastobotrys</taxon>
    </lineage>
</organism>
<dbReference type="Pfam" id="PF00172">
    <property type="entry name" value="Zn_clus"/>
    <property type="match status" value="1"/>
</dbReference>
<dbReference type="Gene3D" id="4.10.240.10">
    <property type="entry name" value="Zn(2)-C6 fungal-type DNA-binding domain"/>
    <property type="match status" value="1"/>
</dbReference>
<gene>
    <name evidence="2" type="ORF">GNLVRS02_ARAD1C45628g</name>
</gene>
<dbReference type="InterPro" id="IPR036864">
    <property type="entry name" value="Zn2-C6_fun-type_DNA-bd_sf"/>
</dbReference>
<reference evidence="2" key="2">
    <citation type="submission" date="2014-06" db="EMBL/GenBank/DDBJ databases">
        <title>The complete genome of Blastobotrys (Arxula) adeninivorans LS3 - a yeast of biotechnological interest.</title>
        <authorList>
            <person name="Kunze G."/>
            <person name="Gaillardin C."/>
            <person name="Czernicka M."/>
            <person name="Durrens P."/>
            <person name="Martin T."/>
            <person name="Boer E."/>
            <person name="Gabaldon T."/>
            <person name="Cruz J."/>
            <person name="Talla E."/>
            <person name="Marck C."/>
            <person name="Goffeau A."/>
            <person name="Barbe V."/>
            <person name="Baret P."/>
            <person name="Baronian K."/>
            <person name="Beier S."/>
            <person name="Bleykasten C."/>
            <person name="Bode R."/>
            <person name="Casaregola S."/>
            <person name="Despons L."/>
            <person name="Fairhead C."/>
            <person name="Giersberg M."/>
            <person name="Gierski P."/>
            <person name="Hahnel U."/>
            <person name="Hartmann A."/>
            <person name="Jankowska D."/>
            <person name="Jubin C."/>
            <person name="Jung P."/>
            <person name="Lafontaine I."/>
            <person name="Leh-Louis V."/>
            <person name="Lemaire M."/>
            <person name="Marcet-Houben M."/>
            <person name="Mascher M."/>
            <person name="Morel G."/>
            <person name="Richard G.-F."/>
            <person name="Riechen J."/>
            <person name="Sacerdot C."/>
            <person name="Sarkar A."/>
            <person name="Savel G."/>
            <person name="Schacherer J."/>
            <person name="Sherman D."/>
            <person name="Straub M.-L."/>
            <person name="Stein N."/>
            <person name="Thierry A."/>
            <person name="Trautwein-Schult A."/>
            <person name="Westhof E."/>
            <person name="Worch S."/>
            <person name="Dujon B."/>
            <person name="Souciet J.-L."/>
            <person name="Wincker P."/>
            <person name="Scholz U."/>
            <person name="Neuveglise N."/>
        </authorList>
    </citation>
    <scope>NUCLEOTIDE SEQUENCE</scope>
    <source>
        <strain evidence="2">LS3</strain>
    </source>
</reference>
<reference evidence="2" key="1">
    <citation type="submission" date="2014-02" db="EMBL/GenBank/DDBJ databases">
        <authorList>
            <person name="Genoscope - CEA"/>
        </authorList>
    </citation>
    <scope>NUCLEOTIDE SEQUENCE</scope>
    <source>
        <strain evidence="2">LS3</strain>
    </source>
</reference>
<sequence length="568" mass="64488">MASRPRPNRQTACDLCRTRRVRCDAGERISRGHPNCSQCELKAQVCTFGYRHSHSVISHHQKKRKAAANVSVPYETLLQLMDYAHDYLEAQRVILPALDLNHDVRGQFLKCSIWTKVVACIGCLWCNDGKIIGCEVEEVNGRYSEEVLVSRRKLHAKLYDEVVLLIDELVARSQPASLPEILAVHLYAMLPRPILSREVARYSFIMIEEWIVRQIHVESKLRNGDSAYNRLLLASFQLDSFVCLLTGKMPIIRPEDILSDEQINHDREKVEPLWRPMDLTGDPWDAQKDCLIIIQELFKNFVVARAVMDNVVKDPGPKFDHILQLMRFFCLNHTELRSLTSKPLGSLSNGQTMHYLMANLQFTLLVIKLWEIGVVIERQKQDSPDIAGLLGSLNRVKLAAIRACIDLAQMLDWAIKSGSMNTQPNSRVRSAVQAEPGPVSIVSSFALRALRSWERSVTAENIVSWFGEEFAEWSIDKTADVYLHTLYHVSEIQEKALGLYLFHMGATNSVEVLRDNLPDGCRDLLGLEIDPNTLDPSSLATIGDPFRVNFQDTWNSILTTISTFNNLI</sequence>
<dbReference type="PROSITE" id="PS00463">
    <property type="entry name" value="ZN2_CY6_FUNGAL_1"/>
    <property type="match status" value="1"/>
</dbReference>
<feature type="domain" description="Zn(2)-C6 fungal-type" evidence="1">
    <location>
        <begin position="12"/>
        <end position="48"/>
    </location>
</feature>
<dbReference type="GO" id="GO:0008270">
    <property type="term" value="F:zinc ion binding"/>
    <property type="evidence" value="ECO:0007669"/>
    <property type="project" value="InterPro"/>
</dbReference>
<dbReference type="GO" id="GO:0000981">
    <property type="term" value="F:DNA-binding transcription factor activity, RNA polymerase II-specific"/>
    <property type="evidence" value="ECO:0007669"/>
    <property type="project" value="InterPro"/>
</dbReference>
<evidence type="ECO:0000259" key="1">
    <source>
        <dbReference type="PROSITE" id="PS50048"/>
    </source>
</evidence>
<dbReference type="SMART" id="SM00066">
    <property type="entry name" value="GAL4"/>
    <property type="match status" value="1"/>
</dbReference>
<dbReference type="CDD" id="cd00067">
    <property type="entry name" value="GAL4"/>
    <property type="match status" value="1"/>
</dbReference>
<name>A0A060T4J0_BLAAD</name>
<dbReference type="InterPro" id="IPR001138">
    <property type="entry name" value="Zn2Cys6_DnaBD"/>
</dbReference>